<sequence length="260" mass="29781">MKAIRKLLVKLLGIKGYLQLISSIYLKMISLGFFKKKYAELHFIQNVIKPNDVVIDIGANLGYYSYFMAKSIQENGKLLAIEPIPLFADVWKKNMRKYQANKNIKLFNVALGSKAQTAVKMSIPIVNGIVRHGLTKVDNHNVDQAALSFDVPMMVGDELLASEKVDQINYIKCDVEGYEQFVMPSLKNHIENYKPLIQIELNGKENREAVVKLLLSLDYQIHILDFNKLKGIEPEEIHTFNQDFYFIHPSKKEAYSKLTV</sequence>
<dbReference type="AlphaFoldDB" id="A0A2W1NG44"/>
<keyword evidence="1" id="KW-0472">Membrane</keyword>
<dbReference type="EMBL" id="QKSB01000001">
    <property type="protein sequence ID" value="PZE18465.1"/>
    <property type="molecule type" value="Genomic_DNA"/>
</dbReference>
<evidence type="ECO:0000313" key="3">
    <source>
        <dbReference type="EMBL" id="PZE18465.1"/>
    </source>
</evidence>
<dbReference type="NCBIfam" id="TIGR01444">
    <property type="entry name" value="fkbM_fam"/>
    <property type="match status" value="1"/>
</dbReference>
<feature type="transmembrane region" description="Helical" evidence="1">
    <location>
        <begin position="12"/>
        <end position="34"/>
    </location>
</feature>
<dbReference type="Proteomes" id="UP000249248">
    <property type="component" value="Unassembled WGS sequence"/>
</dbReference>
<dbReference type="RefSeq" id="WP_111061365.1">
    <property type="nucleotide sequence ID" value="NZ_JBHUCU010000007.1"/>
</dbReference>
<comment type="caution">
    <text evidence="3">The sequence shown here is derived from an EMBL/GenBank/DDBJ whole genome shotgun (WGS) entry which is preliminary data.</text>
</comment>
<dbReference type="SUPFAM" id="SSF53335">
    <property type="entry name" value="S-adenosyl-L-methionine-dependent methyltransferases"/>
    <property type="match status" value="1"/>
</dbReference>
<evidence type="ECO:0000256" key="1">
    <source>
        <dbReference type="SAM" id="Phobius"/>
    </source>
</evidence>
<dbReference type="InterPro" id="IPR029063">
    <property type="entry name" value="SAM-dependent_MTases_sf"/>
</dbReference>
<dbReference type="OrthoDB" id="9812600at2"/>
<keyword evidence="1" id="KW-1133">Transmembrane helix</keyword>
<dbReference type="PANTHER" id="PTHR34203:SF15">
    <property type="entry name" value="SLL1173 PROTEIN"/>
    <property type="match status" value="1"/>
</dbReference>
<gene>
    <name evidence="3" type="ORF">DNU06_01125</name>
</gene>
<reference evidence="3 4" key="1">
    <citation type="submission" date="2018-06" db="EMBL/GenBank/DDBJ databases">
        <title>The draft genome sequence of Crocinitomix sp. SM1701.</title>
        <authorList>
            <person name="Zhang X."/>
        </authorList>
    </citation>
    <scope>NUCLEOTIDE SEQUENCE [LARGE SCALE GENOMIC DNA]</scope>
    <source>
        <strain evidence="3 4">SM1701</strain>
    </source>
</reference>
<dbReference type="PANTHER" id="PTHR34203">
    <property type="entry name" value="METHYLTRANSFERASE, FKBM FAMILY PROTEIN"/>
    <property type="match status" value="1"/>
</dbReference>
<protein>
    <recommendedName>
        <fullName evidence="2">Methyltransferase FkbM domain-containing protein</fullName>
    </recommendedName>
</protein>
<keyword evidence="4" id="KW-1185">Reference proteome</keyword>
<dbReference type="InterPro" id="IPR006342">
    <property type="entry name" value="FkbM_mtfrase"/>
</dbReference>
<feature type="domain" description="Methyltransferase FkbM" evidence="2">
    <location>
        <begin position="56"/>
        <end position="219"/>
    </location>
</feature>
<keyword evidence="1" id="KW-0812">Transmembrane</keyword>
<proteinExistence type="predicted"/>
<name>A0A2W1NG44_9FLAO</name>
<accession>A0A2W1NG44</accession>
<evidence type="ECO:0000313" key="4">
    <source>
        <dbReference type="Proteomes" id="UP000249248"/>
    </source>
</evidence>
<evidence type="ECO:0000259" key="2">
    <source>
        <dbReference type="Pfam" id="PF05050"/>
    </source>
</evidence>
<organism evidence="3 4">
    <name type="scientific">Putridiphycobacter roseus</name>
    <dbReference type="NCBI Taxonomy" id="2219161"/>
    <lineage>
        <taxon>Bacteria</taxon>
        <taxon>Pseudomonadati</taxon>
        <taxon>Bacteroidota</taxon>
        <taxon>Flavobacteriia</taxon>
        <taxon>Flavobacteriales</taxon>
        <taxon>Crocinitomicaceae</taxon>
        <taxon>Putridiphycobacter</taxon>
    </lineage>
</organism>
<dbReference type="Gene3D" id="3.40.50.150">
    <property type="entry name" value="Vaccinia Virus protein VP39"/>
    <property type="match status" value="1"/>
</dbReference>
<dbReference type="InterPro" id="IPR052514">
    <property type="entry name" value="SAM-dependent_MTase"/>
</dbReference>
<dbReference type="Pfam" id="PF05050">
    <property type="entry name" value="Methyltransf_21"/>
    <property type="match status" value="1"/>
</dbReference>